<evidence type="ECO:0000313" key="1">
    <source>
        <dbReference type="EMBL" id="RUQ78588.1"/>
    </source>
</evidence>
<protein>
    <submittedName>
        <fullName evidence="1">Uncharacterized protein</fullName>
    </submittedName>
</protein>
<evidence type="ECO:0000313" key="2">
    <source>
        <dbReference type="Proteomes" id="UP000288012"/>
    </source>
</evidence>
<dbReference type="AlphaFoldDB" id="A0A433JG81"/>
<dbReference type="RefSeq" id="WP_127111610.1">
    <property type="nucleotide sequence ID" value="NZ_RZGR01000070.1"/>
</dbReference>
<dbReference type="EMBL" id="RZGR01000070">
    <property type="protein sequence ID" value="RUQ78588.1"/>
    <property type="molecule type" value="Genomic_DNA"/>
</dbReference>
<sequence length="238" mass="27078">MTYPEDSIQSVIHPSEWWINNTENKLCRGALIFAFAPHIDQIPYAFEPIGRKEAEKHDQAKIKVSPIQINKPFKPATLPVAAMPNYENEVWAAYRAKKRPCIVLREASSNVDKSLTQGKANHSVAPTITIAPYYGADENGKRAGYTQEFRERVRHCEYPQFLWDKLPVGNVDESILRLDHSQPYGAHSKAIQLTDYKLSPDALDILDDLISWITKGGVSEDSILLTYREAIEKTFYEN</sequence>
<name>A0A433JG81_9GAMM</name>
<gene>
    <name evidence="1" type="ORF">EKM59_11725</name>
</gene>
<proteinExistence type="predicted"/>
<organism evidence="1 2">
    <name type="scientific">Legionella septentrionalis</name>
    <dbReference type="NCBI Taxonomy" id="2498109"/>
    <lineage>
        <taxon>Bacteria</taxon>
        <taxon>Pseudomonadati</taxon>
        <taxon>Pseudomonadota</taxon>
        <taxon>Gammaproteobacteria</taxon>
        <taxon>Legionellales</taxon>
        <taxon>Legionellaceae</taxon>
        <taxon>Legionella</taxon>
    </lineage>
</organism>
<reference evidence="1 2" key="1">
    <citation type="submission" date="2018-12" db="EMBL/GenBank/DDBJ databases">
        <title>Legionella sp,whole genome shotgun sequence.</title>
        <authorList>
            <person name="Wu H."/>
        </authorList>
    </citation>
    <scope>NUCLEOTIDE SEQUENCE [LARGE SCALE GENOMIC DNA]</scope>
    <source>
        <strain evidence="2">km714</strain>
    </source>
</reference>
<accession>A0A433JG81</accession>
<keyword evidence="2" id="KW-1185">Reference proteome</keyword>
<comment type="caution">
    <text evidence="1">The sequence shown here is derived from an EMBL/GenBank/DDBJ whole genome shotgun (WGS) entry which is preliminary data.</text>
</comment>
<dbReference type="Proteomes" id="UP000288012">
    <property type="component" value="Unassembled WGS sequence"/>
</dbReference>